<dbReference type="InterPro" id="IPR009606">
    <property type="entry name" value="DEAL/Modifying_wall_lignin1/2"/>
</dbReference>
<dbReference type="Pfam" id="PF06749">
    <property type="entry name" value="DUF1218"/>
    <property type="match status" value="1"/>
</dbReference>
<sequence>MARSTLQKLLRFCEEIKRDKLDKKAEAGIFVGYNTISKAYRVSQKHTSRVIVSQDVHFAGNEQWNWEGLTKLVVIAYGLASGTPILGKGIVICQYPADPTVALGYLSLAFLLASLIAGYFSLIYPYQRKSVPRGAFFKSTSFSIFFNIALFTTGLAITLLVWPTVTNQIYLTRNVHHNLETACPTAMTGLLGGSAFLYLDSSLFWLVALMFAENAQEDYFDEIEENGDSAEVLAL</sequence>
<comment type="similarity">
    <text evidence="6">Belongs to the DESIGUAL family.</text>
</comment>
<protein>
    <submittedName>
        <fullName evidence="10">Uncharacterized protein LOC111439026</fullName>
    </submittedName>
</protein>
<evidence type="ECO:0000256" key="3">
    <source>
        <dbReference type="ARBA" id="ARBA00022729"/>
    </source>
</evidence>
<evidence type="ECO:0000256" key="7">
    <source>
        <dbReference type="SAM" id="Phobius"/>
    </source>
</evidence>
<feature type="domain" description="Retroviral polymerase SH3-like" evidence="8">
    <location>
        <begin position="17"/>
        <end position="67"/>
    </location>
</feature>
<organism evidence="9 10">
    <name type="scientific">Cucurbita moschata</name>
    <name type="common">Winter crookneck squash</name>
    <name type="synonym">Cucurbita pepo var. moschata</name>
    <dbReference type="NCBI Taxonomy" id="3662"/>
    <lineage>
        <taxon>Eukaryota</taxon>
        <taxon>Viridiplantae</taxon>
        <taxon>Streptophyta</taxon>
        <taxon>Embryophyta</taxon>
        <taxon>Tracheophyta</taxon>
        <taxon>Spermatophyta</taxon>
        <taxon>Magnoliopsida</taxon>
        <taxon>eudicotyledons</taxon>
        <taxon>Gunneridae</taxon>
        <taxon>Pentapetalae</taxon>
        <taxon>rosids</taxon>
        <taxon>fabids</taxon>
        <taxon>Cucurbitales</taxon>
        <taxon>Cucurbitaceae</taxon>
        <taxon>Cucurbiteae</taxon>
        <taxon>Cucurbita</taxon>
    </lineage>
</organism>
<dbReference type="PANTHER" id="PTHR31769">
    <property type="entry name" value="OS07G0462200 PROTEIN-RELATED"/>
    <property type="match status" value="1"/>
</dbReference>
<keyword evidence="3" id="KW-0732">Signal</keyword>
<dbReference type="KEGG" id="cmos:111439026"/>
<keyword evidence="9" id="KW-1185">Reference proteome</keyword>
<name>A0A6J1EX08_CUCMO</name>
<feature type="transmembrane region" description="Helical" evidence="7">
    <location>
        <begin position="144"/>
        <end position="165"/>
    </location>
</feature>
<evidence type="ECO:0000256" key="2">
    <source>
        <dbReference type="ARBA" id="ARBA00022692"/>
    </source>
</evidence>
<feature type="transmembrane region" description="Helical" evidence="7">
    <location>
        <begin position="185"/>
        <end position="212"/>
    </location>
</feature>
<evidence type="ECO:0000313" key="9">
    <source>
        <dbReference type="Proteomes" id="UP000504609"/>
    </source>
</evidence>
<evidence type="ECO:0000256" key="5">
    <source>
        <dbReference type="ARBA" id="ARBA00023136"/>
    </source>
</evidence>
<comment type="subcellular location">
    <subcellularLocation>
        <location evidence="1">Endomembrane system</location>
        <topology evidence="1">Multi-pass membrane protein</topology>
    </subcellularLocation>
</comment>
<dbReference type="Pfam" id="PF25597">
    <property type="entry name" value="SH3_retrovirus"/>
    <property type="match status" value="1"/>
</dbReference>
<proteinExistence type="inferred from homology"/>
<evidence type="ECO:0000256" key="6">
    <source>
        <dbReference type="ARBA" id="ARBA00029467"/>
    </source>
</evidence>
<dbReference type="RefSeq" id="XP_022932527.1">
    <property type="nucleotide sequence ID" value="XM_023076759.1"/>
</dbReference>
<dbReference type="InterPro" id="IPR057670">
    <property type="entry name" value="SH3_retrovirus"/>
</dbReference>
<keyword evidence="4 7" id="KW-1133">Transmembrane helix</keyword>
<keyword evidence="2 7" id="KW-0812">Transmembrane</keyword>
<dbReference type="Proteomes" id="UP000504609">
    <property type="component" value="Unplaced"/>
</dbReference>
<dbReference type="GO" id="GO:0012505">
    <property type="term" value="C:endomembrane system"/>
    <property type="evidence" value="ECO:0007669"/>
    <property type="project" value="UniProtKB-SubCell"/>
</dbReference>
<reference evidence="10" key="1">
    <citation type="submission" date="2025-08" db="UniProtKB">
        <authorList>
            <consortium name="RefSeq"/>
        </authorList>
    </citation>
    <scope>IDENTIFICATION</scope>
    <source>
        <tissue evidence="10">Young leaves</tissue>
    </source>
</reference>
<keyword evidence="5 7" id="KW-0472">Membrane</keyword>
<dbReference type="InterPro" id="IPR052222">
    <property type="entry name" value="DESIGUAL"/>
</dbReference>
<evidence type="ECO:0000256" key="4">
    <source>
        <dbReference type="ARBA" id="ARBA00022989"/>
    </source>
</evidence>
<feature type="transmembrane region" description="Helical" evidence="7">
    <location>
        <begin position="72"/>
        <end position="97"/>
    </location>
</feature>
<accession>A0A6J1EX08</accession>
<dbReference type="GeneID" id="111439026"/>
<evidence type="ECO:0000256" key="1">
    <source>
        <dbReference type="ARBA" id="ARBA00004127"/>
    </source>
</evidence>
<feature type="transmembrane region" description="Helical" evidence="7">
    <location>
        <begin position="103"/>
        <end position="124"/>
    </location>
</feature>
<evidence type="ECO:0000313" key="10">
    <source>
        <dbReference type="RefSeq" id="XP_022932527.1"/>
    </source>
</evidence>
<evidence type="ECO:0000259" key="8">
    <source>
        <dbReference type="Pfam" id="PF25597"/>
    </source>
</evidence>
<dbReference type="AlphaFoldDB" id="A0A6J1EX08"/>
<gene>
    <name evidence="10" type="primary">LOC111439026</name>
</gene>